<dbReference type="Pfam" id="PF26113">
    <property type="entry name" value="GH16_XgeA"/>
    <property type="match status" value="1"/>
</dbReference>
<evidence type="ECO:0000313" key="10">
    <source>
        <dbReference type="Proteomes" id="UP001287286"/>
    </source>
</evidence>
<dbReference type="RefSeq" id="XP_018183721.1">
    <property type="nucleotide sequence ID" value="XM_018318196.1"/>
</dbReference>
<dbReference type="SMART" id="SM00321">
    <property type="entry name" value="WSC"/>
    <property type="match status" value="1"/>
</dbReference>
<evidence type="ECO:0000313" key="7">
    <source>
        <dbReference type="EMBL" id="PWI67218.1"/>
    </source>
</evidence>
<keyword evidence="5" id="KW-0378">Hydrolase</keyword>
<dbReference type="InterPro" id="IPR000757">
    <property type="entry name" value="Beta-glucanase-like"/>
</dbReference>
<dbReference type="InterPro" id="IPR013320">
    <property type="entry name" value="ConA-like_dom_sf"/>
</dbReference>
<dbReference type="Proteomes" id="UP000078340">
    <property type="component" value="Unassembled WGS sequence"/>
</dbReference>
<dbReference type="Proteomes" id="UP000078240">
    <property type="component" value="Unassembled WGS sequence"/>
</dbReference>
<dbReference type="PROSITE" id="PS51212">
    <property type="entry name" value="WSC"/>
    <property type="match status" value="1"/>
</dbReference>
<feature type="region of interest" description="Disordered" evidence="1">
    <location>
        <begin position="448"/>
        <end position="472"/>
    </location>
</feature>
<dbReference type="GeneID" id="28883245"/>
<evidence type="ECO:0000259" key="3">
    <source>
        <dbReference type="PROSITE" id="PS51762"/>
    </source>
</evidence>
<evidence type="ECO:0000256" key="1">
    <source>
        <dbReference type="SAM" id="MobiDB-lite"/>
    </source>
</evidence>
<accession>A0A179H9U5</accession>
<feature type="domain" description="WSC" evidence="2">
    <location>
        <begin position="355"/>
        <end position="451"/>
    </location>
</feature>
<reference evidence="4" key="4">
    <citation type="submission" date="2023-11" db="EMBL/GenBank/DDBJ databases">
        <authorList>
            <person name="Beijen E."/>
            <person name="Ohm R.A."/>
        </authorList>
    </citation>
    <scope>NUCLEOTIDE SEQUENCE</scope>
    <source>
        <strain evidence="4">CBS 150709</strain>
    </source>
</reference>
<evidence type="ECO:0000313" key="5">
    <source>
        <dbReference type="EMBL" id="OAQ87045.1"/>
    </source>
</evidence>
<reference evidence="5 8" key="3">
    <citation type="submission" date="2016-01" db="EMBL/GenBank/DDBJ databases">
        <title>Biosynthesis of antibiotic leucinostatins and their inhibition on Phytophthora in bio-control Purpureocillium lilacinum.</title>
        <authorList>
            <person name="Wang G."/>
            <person name="Liu Z."/>
            <person name="Lin R."/>
            <person name="Li E."/>
            <person name="Mao Z."/>
            <person name="Ling J."/>
            <person name="Yin W."/>
            <person name="Xie B."/>
        </authorList>
    </citation>
    <scope>NUCLEOTIDE SEQUENCE [LARGE SCALE GENOMIC DNA]</scope>
    <source>
        <strain evidence="5">PLBJ-1</strain>
        <strain evidence="6">PLFJ-1</strain>
    </source>
</reference>
<evidence type="ECO:0000313" key="8">
    <source>
        <dbReference type="Proteomes" id="UP000078240"/>
    </source>
</evidence>
<sequence length="612" mass="64253">MAYALSNSFVGESLLSNFKWFDGKDPSNGFVSYQSRANAEALGLFSVDETTGVVRLGVDSSRTYGLDQGRPSIRLESKESFNDGLFIADFLHMPPSQCGLWPAFWTYGTDWPAGGEVDIIEGVNTAHKNIISAHTADGCSQSPSIEGMYSGSQRNADCAVGTQNIGCGFTPSGNSSSSYGDGFNAAGGGVYAMEWDNQHIKVWHFTRDEIPEDVGRKRPSPSSWRLPDAVFGGSSCQVDKFFKQMSLVININFCGDYGNAVWGKSDQCDNFAPTCPEFVANNPGAFANAYWDVRYIDTYQKSSFELPEPTTTITPVVASPTAPGGISIPGLPSSIAGGGGGLLPPGHINRAKVGNYAYLGCFGSRAGFPTFVKADESPAMTLTRCTNACAGKTLAGVYQNACYCAEALDADTRAVSPTEEGGGVCDHTCPGDQAEFCGGNVRGAPAGKNVNGSEPAAGVLRRGSSSRPRRLLPRDIPNSLLLTVYGAVDSNAPPPMAPPMAPASPTVTYTDVVTATAMRTVYPLRAMHTKVVHAGCGCDDDDDAPPTPTKTVTPVVNSFVARPSASRNATRNGTSPTSDDPPVVTAGASTTSRGFTTAFAAATMALALALLL</sequence>
<dbReference type="OrthoDB" id="192832at2759"/>
<dbReference type="EMBL" id="LSBI01000001">
    <property type="protein sequence ID" value="OAQ95002.1"/>
    <property type="molecule type" value="Genomic_DNA"/>
</dbReference>
<dbReference type="EMBL" id="LCWV01000020">
    <property type="protein sequence ID" value="PWI67218.1"/>
    <property type="molecule type" value="Genomic_DNA"/>
</dbReference>
<keyword evidence="10" id="KW-1185">Reference proteome</keyword>
<dbReference type="EMBL" id="LSBH01000001">
    <property type="protein sequence ID" value="OAQ87045.1"/>
    <property type="molecule type" value="Genomic_DNA"/>
</dbReference>
<name>A0A179H9U5_PURLI</name>
<dbReference type="InterPro" id="IPR050546">
    <property type="entry name" value="Glycosyl_Hydrlase_16"/>
</dbReference>
<dbReference type="PANTHER" id="PTHR10963">
    <property type="entry name" value="GLYCOSYL HYDROLASE-RELATED"/>
    <property type="match status" value="1"/>
</dbReference>
<protein>
    <submittedName>
        <fullName evidence="4">CAZyme family GH16</fullName>
    </submittedName>
    <submittedName>
        <fullName evidence="5">Glycoside hydrolase family 16</fullName>
    </submittedName>
</protein>
<dbReference type="GO" id="GO:0004553">
    <property type="term" value="F:hydrolase activity, hydrolyzing O-glycosyl compounds"/>
    <property type="evidence" value="ECO:0007669"/>
    <property type="project" value="InterPro"/>
</dbReference>
<dbReference type="Gene3D" id="2.60.120.200">
    <property type="match status" value="1"/>
</dbReference>
<reference evidence="7" key="1">
    <citation type="submission" date="2015-05" db="EMBL/GenBank/DDBJ databases">
        <authorList>
            <person name="Wang D.B."/>
            <person name="Wang M."/>
        </authorList>
    </citation>
    <scope>NUCLEOTIDE SEQUENCE</scope>
    <source>
        <strain evidence="7">36-1</strain>
    </source>
</reference>
<feature type="compositionally biased region" description="Polar residues" evidence="1">
    <location>
        <begin position="565"/>
        <end position="578"/>
    </location>
</feature>
<feature type="domain" description="GH16" evidence="3">
    <location>
        <begin position="1"/>
        <end position="304"/>
    </location>
</feature>
<dbReference type="CDD" id="cd02181">
    <property type="entry name" value="GH16_fungal_Lam16A_glucanase"/>
    <property type="match status" value="1"/>
</dbReference>
<organism evidence="5 8">
    <name type="scientific">Purpureocillium lilacinum</name>
    <name type="common">Paecilomyces lilacinus</name>
    <dbReference type="NCBI Taxonomy" id="33203"/>
    <lineage>
        <taxon>Eukaryota</taxon>
        <taxon>Fungi</taxon>
        <taxon>Dikarya</taxon>
        <taxon>Ascomycota</taxon>
        <taxon>Pezizomycotina</taxon>
        <taxon>Sordariomycetes</taxon>
        <taxon>Hypocreomycetidae</taxon>
        <taxon>Hypocreales</taxon>
        <taxon>Ophiocordycipitaceae</taxon>
        <taxon>Purpureocillium</taxon>
    </lineage>
</organism>
<dbReference type="Proteomes" id="UP001287286">
    <property type="component" value="Unassembled WGS sequence"/>
</dbReference>
<dbReference type="PANTHER" id="PTHR10963:SF24">
    <property type="entry name" value="GLYCOSIDASE C21B10.07-RELATED"/>
    <property type="match status" value="1"/>
</dbReference>
<dbReference type="Proteomes" id="UP000245956">
    <property type="component" value="Unassembled WGS sequence"/>
</dbReference>
<evidence type="ECO:0000313" key="9">
    <source>
        <dbReference type="Proteomes" id="UP000245956"/>
    </source>
</evidence>
<comment type="caution">
    <text evidence="5">The sequence shown here is derived from an EMBL/GenBank/DDBJ whole genome shotgun (WGS) entry which is preliminary data.</text>
</comment>
<reference evidence="4 10" key="5">
    <citation type="journal article" date="2024" name="Microbiol. Resour. Announc.">
        <title>Genome annotations for the ascomycete fungi Trichoderma harzianum, Trichoderma aggressivum, and Purpureocillium lilacinum.</title>
        <authorList>
            <person name="Beijen E.P.W."/>
            <person name="Ohm R.A."/>
        </authorList>
    </citation>
    <scope>NUCLEOTIDE SEQUENCE [LARGE SCALE GENOMIC DNA]</scope>
    <source>
        <strain evidence="4 10">CBS 150709</strain>
    </source>
</reference>
<evidence type="ECO:0000313" key="4">
    <source>
        <dbReference type="EMBL" id="KAK4090174.1"/>
    </source>
</evidence>
<dbReference type="OMA" id="TTNNAGC"/>
<evidence type="ECO:0000313" key="6">
    <source>
        <dbReference type="EMBL" id="OAQ95002.1"/>
    </source>
</evidence>
<dbReference type="EMBL" id="JAWRVI010000016">
    <property type="protein sequence ID" value="KAK4090174.1"/>
    <property type="molecule type" value="Genomic_DNA"/>
</dbReference>
<dbReference type="PROSITE" id="PS51762">
    <property type="entry name" value="GH16_2"/>
    <property type="match status" value="1"/>
</dbReference>
<evidence type="ECO:0000259" key="2">
    <source>
        <dbReference type="PROSITE" id="PS51212"/>
    </source>
</evidence>
<proteinExistence type="predicted"/>
<dbReference type="InterPro" id="IPR002889">
    <property type="entry name" value="WSC_carb-bd"/>
</dbReference>
<dbReference type="GO" id="GO:0009251">
    <property type="term" value="P:glucan catabolic process"/>
    <property type="evidence" value="ECO:0007669"/>
    <property type="project" value="TreeGrafter"/>
</dbReference>
<gene>
    <name evidence="7" type="ORF">PCL_04380</name>
    <name evidence="4" type="ORF">Purlil1_5345</name>
    <name evidence="5" type="ORF">VFPBJ_01085</name>
    <name evidence="6" type="ORF">VFPFJ_01111</name>
</gene>
<reference evidence="7 9" key="2">
    <citation type="journal article" date="2016" name="Front. Microbiol.">
        <title>Genome and transcriptome sequences reveal the specific parasitism of the nematophagous Purpureocillium lilacinum 36-1.</title>
        <authorList>
            <person name="Xie J."/>
            <person name="Li S."/>
            <person name="Mo C."/>
            <person name="Xiao X."/>
            <person name="Peng D."/>
            <person name="Wang G."/>
            <person name="Xiao Y."/>
        </authorList>
    </citation>
    <scope>NUCLEOTIDE SEQUENCE [LARGE SCALE GENOMIC DNA]</scope>
    <source>
        <strain evidence="7 9">36-1</strain>
    </source>
</reference>
<feature type="region of interest" description="Disordered" evidence="1">
    <location>
        <begin position="563"/>
        <end position="588"/>
    </location>
</feature>
<dbReference type="Pfam" id="PF01822">
    <property type="entry name" value="WSC"/>
    <property type="match status" value="1"/>
</dbReference>
<dbReference type="SUPFAM" id="SSF49899">
    <property type="entry name" value="Concanavalin A-like lectins/glucanases"/>
    <property type="match status" value="1"/>
</dbReference>
<dbReference type="KEGG" id="plj:28883245"/>
<dbReference type="AlphaFoldDB" id="A0A179H9U5"/>